<evidence type="ECO:0000256" key="1">
    <source>
        <dbReference type="ARBA" id="ARBA00038376"/>
    </source>
</evidence>
<organism evidence="3 4">
    <name type="scientific">Terfezia boudieri ATCC MYA-4762</name>
    <dbReference type="NCBI Taxonomy" id="1051890"/>
    <lineage>
        <taxon>Eukaryota</taxon>
        <taxon>Fungi</taxon>
        <taxon>Dikarya</taxon>
        <taxon>Ascomycota</taxon>
        <taxon>Pezizomycotina</taxon>
        <taxon>Pezizomycetes</taxon>
        <taxon>Pezizales</taxon>
        <taxon>Pezizaceae</taxon>
        <taxon>Terfezia</taxon>
    </lineage>
</organism>
<dbReference type="InParanoid" id="A0A3N4LZF0"/>
<dbReference type="Pfam" id="PF13460">
    <property type="entry name" value="NAD_binding_10"/>
    <property type="match status" value="1"/>
</dbReference>
<evidence type="ECO:0000313" key="4">
    <source>
        <dbReference type="Proteomes" id="UP000267821"/>
    </source>
</evidence>
<name>A0A3N4LZF0_9PEZI</name>
<dbReference type="InterPro" id="IPR016040">
    <property type="entry name" value="NAD(P)-bd_dom"/>
</dbReference>
<proteinExistence type="inferred from homology"/>
<dbReference type="STRING" id="1051890.A0A3N4LZF0"/>
<protein>
    <submittedName>
        <fullName evidence="3">NAD dependent epimerase/dehydratase</fullName>
    </submittedName>
</protein>
<feature type="domain" description="NAD(P)-binding" evidence="2">
    <location>
        <begin position="5"/>
        <end position="235"/>
    </location>
</feature>
<keyword evidence="4" id="KW-1185">Reference proteome</keyword>
<evidence type="ECO:0000259" key="2">
    <source>
        <dbReference type="Pfam" id="PF13460"/>
    </source>
</evidence>
<dbReference type="AlphaFoldDB" id="A0A3N4LZF0"/>
<dbReference type="PANTHER" id="PTHR15020">
    <property type="entry name" value="FLAVIN REDUCTASE-RELATED"/>
    <property type="match status" value="1"/>
</dbReference>
<dbReference type="PANTHER" id="PTHR15020:SF50">
    <property type="entry name" value="UPF0659 PROTEIN YMR090W"/>
    <property type="match status" value="1"/>
</dbReference>
<gene>
    <name evidence="3" type="ORF">L211DRAFT_775152</name>
</gene>
<feature type="non-terminal residue" evidence="3">
    <location>
        <position position="1"/>
    </location>
</feature>
<sequence>VLLIGGHGRTAKYITTILLSHGHTVYSLIRNTSQIPDIRKLADPFPKAELIPLVHDLNGISTHEVQEVLSHGDGAIEWVIWAAGAKGNIPRHPQDQLSVERDAAILFIRQARGERIGPRGNVKRFIFISACICRNEPAPWWSPETTEYYKRMKNETMPTYVEAKTEVDTMLVEEYRDRLNVDGDDSEEGCFSVVSIRPGELRDTPATGKCDLGKTRMAMEPLSRQDLASVVVELCEAGRRKERGGGIGCRWLDVARGGEDIKQAVERCIEGDVD</sequence>
<feature type="non-terminal residue" evidence="3">
    <location>
        <position position="274"/>
    </location>
</feature>
<accession>A0A3N4LZF0</accession>
<dbReference type="Proteomes" id="UP000267821">
    <property type="component" value="Unassembled WGS sequence"/>
</dbReference>
<dbReference type="EMBL" id="ML121529">
    <property type="protein sequence ID" value="RPB28294.1"/>
    <property type="molecule type" value="Genomic_DNA"/>
</dbReference>
<dbReference type="SUPFAM" id="SSF51735">
    <property type="entry name" value="NAD(P)-binding Rossmann-fold domains"/>
    <property type="match status" value="1"/>
</dbReference>
<dbReference type="OrthoDB" id="10254604at2759"/>
<evidence type="ECO:0000313" key="3">
    <source>
        <dbReference type="EMBL" id="RPB28294.1"/>
    </source>
</evidence>
<dbReference type="InterPro" id="IPR036291">
    <property type="entry name" value="NAD(P)-bd_dom_sf"/>
</dbReference>
<reference evidence="3 4" key="1">
    <citation type="journal article" date="2018" name="Nat. Ecol. Evol.">
        <title>Pezizomycetes genomes reveal the molecular basis of ectomycorrhizal truffle lifestyle.</title>
        <authorList>
            <person name="Murat C."/>
            <person name="Payen T."/>
            <person name="Noel B."/>
            <person name="Kuo A."/>
            <person name="Morin E."/>
            <person name="Chen J."/>
            <person name="Kohler A."/>
            <person name="Krizsan K."/>
            <person name="Balestrini R."/>
            <person name="Da Silva C."/>
            <person name="Montanini B."/>
            <person name="Hainaut M."/>
            <person name="Levati E."/>
            <person name="Barry K.W."/>
            <person name="Belfiori B."/>
            <person name="Cichocki N."/>
            <person name="Clum A."/>
            <person name="Dockter R.B."/>
            <person name="Fauchery L."/>
            <person name="Guy J."/>
            <person name="Iotti M."/>
            <person name="Le Tacon F."/>
            <person name="Lindquist E.A."/>
            <person name="Lipzen A."/>
            <person name="Malagnac F."/>
            <person name="Mello A."/>
            <person name="Molinier V."/>
            <person name="Miyauchi S."/>
            <person name="Poulain J."/>
            <person name="Riccioni C."/>
            <person name="Rubini A."/>
            <person name="Sitrit Y."/>
            <person name="Splivallo R."/>
            <person name="Traeger S."/>
            <person name="Wang M."/>
            <person name="Zifcakova L."/>
            <person name="Wipf D."/>
            <person name="Zambonelli A."/>
            <person name="Paolocci F."/>
            <person name="Nowrousian M."/>
            <person name="Ottonello S."/>
            <person name="Baldrian P."/>
            <person name="Spatafora J.W."/>
            <person name="Henrissat B."/>
            <person name="Nagy L.G."/>
            <person name="Aury J.M."/>
            <person name="Wincker P."/>
            <person name="Grigoriev I.V."/>
            <person name="Bonfante P."/>
            <person name="Martin F.M."/>
        </authorList>
    </citation>
    <scope>NUCLEOTIDE SEQUENCE [LARGE SCALE GENOMIC DNA]</scope>
    <source>
        <strain evidence="3 4">ATCC MYA-4762</strain>
    </source>
</reference>
<dbReference type="Gene3D" id="3.40.50.720">
    <property type="entry name" value="NAD(P)-binding Rossmann-like Domain"/>
    <property type="match status" value="1"/>
</dbReference>
<comment type="similarity">
    <text evidence="1">Belongs to the avfA family.</text>
</comment>